<feature type="transmembrane region" description="Helical" evidence="5">
    <location>
        <begin position="117"/>
        <end position="135"/>
    </location>
</feature>
<dbReference type="PANTHER" id="PTHR19317:SF93">
    <property type="entry name" value="PRA1 FAMILY PROTEIN 2"/>
    <property type="match status" value="1"/>
</dbReference>
<evidence type="ECO:0000256" key="5">
    <source>
        <dbReference type="RuleBase" id="RU363107"/>
    </source>
</evidence>
<evidence type="ECO:0000313" key="7">
    <source>
        <dbReference type="Proteomes" id="UP000001396"/>
    </source>
</evidence>
<dbReference type="GeneID" id="31358559"/>
<sequence length="158" mass="17656">MAKIFETSSLTVRPWGEFAEWGRFSIPDAQFRERSETNLGYYSGNYALIVGAVLLLTLFTNYNLLLAVLVLAGIGYYVFVVQPKTHVVGGFRVELLHQVAIFAIVSIIVVYKSSGLTLFYTTLFSLLVVLAHSLARKRNTNAKINNVVNKAKDFANIF</sequence>
<dbReference type="GO" id="GO:0005794">
    <property type="term" value="C:Golgi apparatus"/>
    <property type="evidence" value="ECO:0007669"/>
    <property type="project" value="TreeGrafter"/>
</dbReference>
<evidence type="ECO:0000256" key="1">
    <source>
        <dbReference type="ARBA" id="ARBA00004141"/>
    </source>
</evidence>
<dbReference type="InParanoid" id="D3B3R8"/>
<dbReference type="InterPro" id="IPR004895">
    <property type="entry name" value="Prenylated_rab_accept_PRA1"/>
</dbReference>
<dbReference type="Proteomes" id="UP000001396">
    <property type="component" value="Unassembled WGS sequence"/>
</dbReference>
<comment type="similarity">
    <text evidence="5">Belongs to the PRA1 family.</text>
</comment>
<dbReference type="Pfam" id="PF03208">
    <property type="entry name" value="PRA1"/>
    <property type="match status" value="1"/>
</dbReference>
<feature type="transmembrane region" description="Helical" evidence="5">
    <location>
        <begin position="39"/>
        <end position="58"/>
    </location>
</feature>
<reference evidence="6 7" key="1">
    <citation type="journal article" date="2011" name="Genome Res.">
        <title>Phylogeny-wide analysis of social amoeba genomes highlights ancient origins for complex intercellular communication.</title>
        <authorList>
            <person name="Heidel A.J."/>
            <person name="Lawal H.M."/>
            <person name="Felder M."/>
            <person name="Schilde C."/>
            <person name="Helps N.R."/>
            <person name="Tunggal B."/>
            <person name="Rivero F."/>
            <person name="John U."/>
            <person name="Schleicher M."/>
            <person name="Eichinger L."/>
            <person name="Platzer M."/>
            <person name="Noegel A.A."/>
            <person name="Schaap P."/>
            <person name="Gloeckner G."/>
        </authorList>
    </citation>
    <scope>NUCLEOTIDE SEQUENCE [LARGE SCALE GENOMIC DNA]</scope>
    <source>
        <strain evidence="7">ATCC 26659 / Pp 5 / PN500</strain>
    </source>
</reference>
<evidence type="ECO:0000256" key="2">
    <source>
        <dbReference type="ARBA" id="ARBA00022692"/>
    </source>
</evidence>
<comment type="subcellular location">
    <subcellularLocation>
        <location evidence="1 5">Membrane</location>
        <topology evidence="1 5">Multi-pass membrane protein</topology>
    </subcellularLocation>
</comment>
<dbReference type="OMA" id="ITRMEDN"/>
<dbReference type="STRING" id="670386.D3B3R8"/>
<keyword evidence="7" id="KW-1185">Reference proteome</keyword>
<keyword evidence="2 5" id="KW-0812">Transmembrane</keyword>
<proteinExistence type="inferred from homology"/>
<evidence type="ECO:0000256" key="3">
    <source>
        <dbReference type="ARBA" id="ARBA00022989"/>
    </source>
</evidence>
<keyword evidence="4 5" id="KW-0472">Membrane</keyword>
<organism evidence="6 7">
    <name type="scientific">Heterostelium pallidum (strain ATCC 26659 / Pp 5 / PN500)</name>
    <name type="common">Cellular slime mold</name>
    <name type="synonym">Polysphondylium pallidum</name>
    <dbReference type="NCBI Taxonomy" id="670386"/>
    <lineage>
        <taxon>Eukaryota</taxon>
        <taxon>Amoebozoa</taxon>
        <taxon>Evosea</taxon>
        <taxon>Eumycetozoa</taxon>
        <taxon>Dictyostelia</taxon>
        <taxon>Acytosteliales</taxon>
        <taxon>Acytosteliaceae</taxon>
        <taxon>Heterostelium</taxon>
    </lineage>
</organism>
<dbReference type="RefSeq" id="XP_020436083.1">
    <property type="nucleotide sequence ID" value="XM_020574011.1"/>
</dbReference>
<gene>
    <name evidence="6" type="primary">prafB</name>
    <name evidence="6" type="ORF">PPL_03036</name>
</gene>
<dbReference type="PANTHER" id="PTHR19317">
    <property type="entry name" value="PRENYLATED RAB ACCEPTOR 1-RELATED"/>
    <property type="match status" value="1"/>
</dbReference>
<dbReference type="FunCoup" id="D3B3R8">
    <property type="interactions" value="140"/>
</dbReference>
<dbReference type="EMBL" id="ADBJ01000010">
    <property type="protein sequence ID" value="EFA83966.1"/>
    <property type="molecule type" value="Genomic_DNA"/>
</dbReference>
<feature type="transmembrane region" description="Helical" evidence="5">
    <location>
        <begin position="93"/>
        <end position="111"/>
    </location>
</feature>
<evidence type="ECO:0000256" key="4">
    <source>
        <dbReference type="ARBA" id="ARBA00023136"/>
    </source>
</evidence>
<feature type="transmembrane region" description="Helical" evidence="5">
    <location>
        <begin position="64"/>
        <end position="81"/>
    </location>
</feature>
<evidence type="ECO:0000313" key="6">
    <source>
        <dbReference type="EMBL" id="EFA83966.1"/>
    </source>
</evidence>
<dbReference type="AlphaFoldDB" id="D3B3R8"/>
<comment type="caution">
    <text evidence="6">The sequence shown here is derived from an EMBL/GenBank/DDBJ whole genome shotgun (WGS) entry which is preliminary data.</text>
</comment>
<keyword evidence="3 5" id="KW-1133">Transmembrane helix</keyword>
<accession>D3B3R8</accession>
<protein>
    <recommendedName>
        <fullName evidence="5">PRA1 family protein</fullName>
    </recommendedName>
</protein>
<dbReference type="TCDB" id="9.A.49.1.5">
    <property type="family name" value="the prenylated rab acceptor protein 1 (pra1) family"/>
</dbReference>
<dbReference type="GO" id="GO:0016020">
    <property type="term" value="C:membrane"/>
    <property type="evidence" value="ECO:0007669"/>
    <property type="project" value="UniProtKB-SubCell"/>
</dbReference>
<name>D3B3R8_HETP5</name>